<dbReference type="RefSeq" id="XP_067820872.1">
    <property type="nucleotide sequence ID" value="XM_067966602.1"/>
</dbReference>
<evidence type="ECO:0000313" key="1">
    <source>
        <dbReference type="EMBL" id="TDH71373.1"/>
    </source>
</evidence>
<accession>A0A976FR15</accession>
<keyword evidence="2" id="KW-1185">Reference proteome</keyword>
<gene>
    <name evidence="1" type="ORF">CCR75_008550</name>
</gene>
<name>A0A976FR15_BRELC</name>
<dbReference type="KEGG" id="blac:94352273"/>
<proteinExistence type="predicted"/>
<comment type="caution">
    <text evidence="1">The sequence shown here is derived from an EMBL/GenBank/DDBJ whole genome shotgun (WGS) entry which is preliminary data.</text>
</comment>
<sequence>MLSAYQAKCSNTYLISIFFSFYLYSENILEPVTTPDKQKSHNDVLLRLIHDLEIKKTFCHVTDYPDIQLKKHGPSVNPVFCEQPAFFIDEGRYILFQMVNYGNEKVACEIARLLGSWSVCSNGGDRATTSQGAFIFDTGHTTASPLSPPLLLKLISSLMKAPNAERLIESCEMNTFSTASNSVG</sequence>
<dbReference type="GeneID" id="94352273"/>
<dbReference type="OrthoDB" id="88517at2759"/>
<dbReference type="EMBL" id="SHOA02000004">
    <property type="protein sequence ID" value="TDH71373.1"/>
    <property type="molecule type" value="Genomic_DNA"/>
</dbReference>
<evidence type="ECO:0000313" key="2">
    <source>
        <dbReference type="Proteomes" id="UP000294530"/>
    </source>
</evidence>
<dbReference type="AlphaFoldDB" id="A0A976FR15"/>
<protein>
    <submittedName>
        <fullName evidence="1">Uncharacterized protein</fullName>
    </submittedName>
</protein>
<organism evidence="1 2">
    <name type="scientific">Bremia lactucae</name>
    <name type="common">Lettuce downy mildew</name>
    <dbReference type="NCBI Taxonomy" id="4779"/>
    <lineage>
        <taxon>Eukaryota</taxon>
        <taxon>Sar</taxon>
        <taxon>Stramenopiles</taxon>
        <taxon>Oomycota</taxon>
        <taxon>Peronosporomycetes</taxon>
        <taxon>Peronosporales</taxon>
        <taxon>Peronosporaceae</taxon>
        <taxon>Bremia</taxon>
    </lineage>
</organism>
<dbReference type="Proteomes" id="UP000294530">
    <property type="component" value="Unassembled WGS sequence"/>
</dbReference>
<reference evidence="1 2" key="1">
    <citation type="journal article" date="2021" name="Genome Biol.">
        <title>AFLAP: assembly-free linkage analysis pipeline using k-mers from genome sequencing data.</title>
        <authorList>
            <person name="Fletcher K."/>
            <person name="Zhang L."/>
            <person name="Gil J."/>
            <person name="Han R."/>
            <person name="Cavanaugh K."/>
            <person name="Michelmore R."/>
        </authorList>
    </citation>
    <scope>NUCLEOTIDE SEQUENCE [LARGE SCALE GENOMIC DNA]</scope>
    <source>
        <strain evidence="1 2">SF5</strain>
    </source>
</reference>